<evidence type="ECO:0000313" key="2">
    <source>
        <dbReference type="Proteomes" id="UP000315647"/>
    </source>
</evidence>
<gene>
    <name evidence="1" type="ORF">Enr10x_02260</name>
</gene>
<reference evidence="1 2" key="1">
    <citation type="submission" date="2019-03" db="EMBL/GenBank/DDBJ databases">
        <title>Deep-cultivation of Planctomycetes and their phenomic and genomic characterization uncovers novel biology.</title>
        <authorList>
            <person name="Wiegand S."/>
            <person name="Jogler M."/>
            <person name="Boedeker C."/>
            <person name="Pinto D."/>
            <person name="Vollmers J."/>
            <person name="Rivas-Marin E."/>
            <person name="Kohn T."/>
            <person name="Peeters S.H."/>
            <person name="Heuer A."/>
            <person name="Rast P."/>
            <person name="Oberbeckmann S."/>
            <person name="Bunk B."/>
            <person name="Jeske O."/>
            <person name="Meyerdierks A."/>
            <person name="Storesund J.E."/>
            <person name="Kallscheuer N."/>
            <person name="Luecker S."/>
            <person name="Lage O.M."/>
            <person name="Pohl T."/>
            <person name="Merkel B.J."/>
            <person name="Hornburger P."/>
            <person name="Mueller R.-W."/>
            <person name="Bruemmer F."/>
            <person name="Labrenz M."/>
            <person name="Spormann A.M."/>
            <person name="Op den Camp H."/>
            <person name="Overmann J."/>
            <person name="Amann R."/>
            <person name="Jetten M.S.M."/>
            <person name="Mascher T."/>
            <person name="Medema M.H."/>
            <person name="Devos D.P."/>
            <person name="Kaster A.-K."/>
            <person name="Ovreas L."/>
            <person name="Rohde M."/>
            <person name="Galperin M.Y."/>
            <person name="Jogler C."/>
        </authorList>
    </citation>
    <scope>NUCLEOTIDE SEQUENCE [LARGE SCALE GENOMIC DNA]</scope>
    <source>
        <strain evidence="1 2">Enr10</strain>
    </source>
</reference>
<evidence type="ECO:0000313" key="1">
    <source>
        <dbReference type="EMBL" id="QDT24934.1"/>
    </source>
</evidence>
<name>A0A517PZX8_9PLAN</name>
<proteinExistence type="predicted"/>
<accession>A0A517PZX8</accession>
<sequence length="488" mass="53550">MKSAAVTGCIFLMLWLGVQETSVGQSQPGEAHLAPVKLPPLSVTQFEGPSTTVKLPAPYVGDAVDGGGGRYLIFQLQDQPQLAIFDVVEARTVKVLDVGSDDLAVAAGADKLVVLLRDQRQLERYSLQTFEKELSVALPPGDPVSRITMGAASNGPILVGAEAGAGRHPSFLDLQTLQPSAIQMSEESWESIEGQNLLVKASANGRVFCLSQSGKDPTFGTMVIAVKGNQAQVHYAKDRKGSKNNDGEYLNIVIPGPEGKAIYTENGVYFPDLVRLSRETEYRDISFGIPALQGDLSMRLVSGSSSVDIFRTGSLPVLVTLPKIWTKDLWPDFRLGLRTAHARLRYLPEAHLISFLPESRDEIVLHRFDIDAALGKNGDEFLFVTSFPTRYVERGDTYQYQVRFKSHTQSIKYQVTWGPVGMTVTPEGLVKWDVPENSTSDKERIHLLLETPSGDRFLQAFVINVAYKPGVLGEPPVRPGRNSRASRR</sequence>
<protein>
    <submittedName>
        <fullName evidence="1">Uncharacterized protein</fullName>
    </submittedName>
</protein>
<organism evidence="1 2">
    <name type="scientific">Gimesia panareensis</name>
    <dbReference type="NCBI Taxonomy" id="2527978"/>
    <lineage>
        <taxon>Bacteria</taxon>
        <taxon>Pseudomonadati</taxon>
        <taxon>Planctomycetota</taxon>
        <taxon>Planctomycetia</taxon>
        <taxon>Planctomycetales</taxon>
        <taxon>Planctomycetaceae</taxon>
        <taxon>Gimesia</taxon>
    </lineage>
</organism>
<dbReference type="AlphaFoldDB" id="A0A517PZX8"/>
<dbReference type="EMBL" id="CP037421">
    <property type="protein sequence ID" value="QDT24934.1"/>
    <property type="molecule type" value="Genomic_DNA"/>
</dbReference>
<dbReference type="RefSeq" id="WP_145447904.1">
    <property type="nucleotide sequence ID" value="NZ_CP037421.1"/>
</dbReference>
<dbReference type="Proteomes" id="UP000315647">
    <property type="component" value="Chromosome"/>
</dbReference>
<keyword evidence="2" id="KW-1185">Reference proteome</keyword>